<dbReference type="Gene3D" id="3.90.1200.10">
    <property type="match status" value="1"/>
</dbReference>
<dbReference type="CDD" id="cd05152">
    <property type="entry name" value="MPH2"/>
    <property type="match status" value="1"/>
</dbReference>
<gene>
    <name evidence="2" type="primary">mphK</name>
    <name evidence="2" type="ORF">GCM10020366_19270</name>
</gene>
<dbReference type="Proteomes" id="UP001500483">
    <property type="component" value="Unassembled WGS sequence"/>
</dbReference>
<comment type="caution">
    <text evidence="2">The sequence shown here is derived from an EMBL/GenBank/DDBJ whole genome shotgun (WGS) entry which is preliminary data.</text>
</comment>
<name>A0ABP6RNB2_9PSEU</name>
<accession>A0ABP6RNB2</accession>
<dbReference type="InterPro" id="IPR051678">
    <property type="entry name" value="AGP_Transferase"/>
</dbReference>
<evidence type="ECO:0000313" key="2">
    <source>
        <dbReference type="EMBL" id="GAA3356190.1"/>
    </source>
</evidence>
<dbReference type="RefSeq" id="WP_258348023.1">
    <property type="nucleotide sequence ID" value="NZ_BAAAYK010000038.1"/>
</dbReference>
<keyword evidence="3" id="KW-1185">Reference proteome</keyword>
<evidence type="ECO:0000313" key="3">
    <source>
        <dbReference type="Proteomes" id="UP001500483"/>
    </source>
</evidence>
<organism evidence="2 3">
    <name type="scientific">Saccharopolyspora gregorii</name>
    <dbReference type="NCBI Taxonomy" id="33914"/>
    <lineage>
        <taxon>Bacteria</taxon>
        <taxon>Bacillati</taxon>
        <taxon>Actinomycetota</taxon>
        <taxon>Actinomycetes</taxon>
        <taxon>Pseudonocardiales</taxon>
        <taxon>Pseudonocardiaceae</taxon>
        <taxon>Saccharopolyspora</taxon>
    </lineage>
</organism>
<dbReference type="Pfam" id="PF01636">
    <property type="entry name" value="APH"/>
    <property type="match status" value="1"/>
</dbReference>
<dbReference type="SUPFAM" id="SSF56112">
    <property type="entry name" value="Protein kinase-like (PK-like)"/>
    <property type="match status" value="1"/>
</dbReference>
<reference evidence="3" key="1">
    <citation type="journal article" date="2019" name="Int. J. Syst. Evol. Microbiol.">
        <title>The Global Catalogue of Microorganisms (GCM) 10K type strain sequencing project: providing services to taxonomists for standard genome sequencing and annotation.</title>
        <authorList>
            <consortium name="The Broad Institute Genomics Platform"/>
            <consortium name="The Broad Institute Genome Sequencing Center for Infectious Disease"/>
            <person name="Wu L."/>
            <person name="Ma J."/>
        </authorList>
    </citation>
    <scope>NUCLEOTIDE SEQUENCE [LARGE SCALE GENOMIC DNA]</scope>
    <source>
        <strain evidence="3">JCM 9687</strain>
    </source>
</reference>
<feature type="domain" description="Aminoglycoside phosphotransferase" evidence="1">
    <location>
        <begin position="21"/>
        <end position="249"/>
    </location>
</feature>
<evidence type="ECO:0000259" key="1">
    <source>
        <dbReference type="Pfam" id="PF01636"/>
    </source>
</evidence>
<dbReference type="Gene3D" id="3.30.200.20">
    <property type="entry name" value="Phosphorylase Kinase, domain 1"/>
    <property type="match status" value="1"/>
</dbReference>
<dbReference type="InterPro" id="IPR002575">
    <property type="entry name" value="Aminoglycoside_PTrfase"/>
</dbReference>
<proteinExistence type="predicted"/>
<protein>
    <submittedName>
        <fullName evidence="2">Macrolide 2'-phosphotransferase MphK</fullName>
    </submittedName>
</protein>
<dbReference type="EMBL" id="BAAAYK010000038">
    <property type="protein sequence ID" value="GAA3356190.1"/>
    <property type="molecule type" value="Genomic_DNA"/>
</dbReference>
<dbReference type="PANTHER" id="PTHR21310:SF15">
    <property type="entry name" value="AMINOGLYCOSIDE PHOSPHOTRANSFERASE DOMAIN-CONTAINING PROTEIN"/>
    <property type="match status" value="1"/>
</dbReference>
<sequence length="290" mass="31732">MIDEVARAHGLDVRIDGVDETGWDFRVHFATDGDGSRWVLREPRRPEVAERIPVEARMLAVLRPRLPVELPEWKITAPDLVAYRRLAGEPLASDDPIAVAMPLITASEGHLVRLGAVIAALHSTPSAEVAPTGIEIAGPEALRTDVADRLAEGVAELAVPERCADRWRRWLDDDRCWRGEGVPVHHDLSPNHTLVDGSGVLTGLLDWADAGVDDPVSDFVAPLAAFGPRALDRLLAAYRAAGGDPERPRREHVAALTTFRRTVSLGLHGLRTGQRRFVDLARERLTCAGR</sequence>
<dbReference type="PANTHER" id="PTHR21310">
    <property type="entry name" value="AMINOGLYCOSIDE PHOSPHOTRANSFERASE-RELATED-RELATED"/>
    <property type="match status" value="1"/>
</dbReference>
<dbReference type="InterPro" id="IPR011009">
    <property type="entry name" value="Kinase-like_dom_sf"/>
</dbReference>